<sequence length="106" mass="11821">INAWGAISYGYKSPLIFVNGTGKKGAFKQVDYLVQVLKYLLPILEAFALITHALGVEPLFMEDGNSAHGHKSTTNCCVQYRSKYSIILLPHPSTSPDMNPIEKYWC</sequence>
<proteinExistence type="predicted"/>
<organism evidence="1 2">
    <name type="scientific">Hyaloscypha hepaticicola</name>
    <dbReference type="NCBI Taxonomy" id="2082293"/>
    <lineage>
        <taxon>Eukaryota</taxon>
        <taxon>Fungi</taxon>
        <taxon>Dikarya</taxon>
        <taxon>Ascomycota</taxon>
        <taxon>Pezizomycotina</taxon>
        <taxon>Leotiomycetes</taxon>
        <taxon>Helotiales</taxon>
        <taxon>Hyaloscyphaceae</taxon>
        <taxon>Hyaloscypha</taxon>
    </lineage>
</organism>
<evidence type="ECO:0000313" key="2">
    <source>
        <dbReference type="Proteomes" id="UP000235672"/>
    </source>
</evidence>
<dbReference type="AlphaFoldDB" id="A0A2J6QLD8"/>
<dbReference type="OrthoDB" id="440104at2759"/>
<dbReference type="GO" id="GO:0003676">
    <property type="term" value="F:nucleic acid binding"/>
    <property type="evidence" value="ECO:0007669"/>
    <property type="project" value="InterPro"/>
</dbReference>
<evidence type="ECO:0008006" key="3">
    <source>
        <dbReference type="Google" id="ProtNLM"/>
    </source>
</evidence>
<dbReference type="InterPro" id="IPR036397">
    <property type="entry name" value="RNaseH_sf"/>
</dbReference>
<dbReference type="Proteomes" id="UP000235672">
    <property type="component" value="Unassembled WGS sequence"/>
</dbReference>
<feature type="non-terminal residue" evidence="1">
    <location>
        <position position="1"/>
    </location>
</feature>
<name>A0A2J6QLD8_9HELO</name>
<gene>
    <name evidence="1" type="ORF">NA56DRAFT_725911</name>
</gene>
<dbReference type="STRING" id="1745343.A0A2J6QLD8"/>
<accession>A0A2J6QLD8</accession>
<keyword evidence="2" id="KW-1185">Reference proteome</keyword>
<dbReference type="Gene3D" id="3.30.420.10">
    <property type="entry name" value="Ribonuclease H-like superfamily/Ribonuclease H"/>
    <property type="match status" value="1"/>
</dbReference>
<reference evidence="1 2" key="1">
    <citation type="submission" date="2016-05" db="EMBL/GenBank/DDBJ databases">
        <title>A degradative enzymes factory behind the ericoid mycorrhizal symbiosis.</title>
        <authorList>
            <consortium name="DOE Joint Genome Institute"/>
            <person name="Martino E."/>
            <person name="Morin E."/>
            <person name="Grelet G."/>
            <person name="Kuo A."/>
            <person name="Kohler A."/>
            <person name="Daghino S."/>
            <person name="Barry K."/>
            <person name="Choi C."/>
            <person name="Cichocki N."/>
            <person name="Clum A."/>
            <person name="Copeland A."/>
            <person name="Hainaut M."/>
            <person name="Haridas S."/>
            <person name="Labutti K."/>
            <person name="Lindquist E."/>
            <person name="Lipzen A."/>
            <person name="Khouja H.-R."/>
            <person name="Murat C."/>
            <person name="Ohm R."/>
            <person name="Olson A."/>
            <person name="Spatafora J."/>
            <person name="Veneault-Fourrey C."/>
            <person name="Henrissat B."/>
            <person name="Grigoriev I."/>
            <person name="Martin F."/>
            <person name="Perotto S."/>
        </authorList>
    </citation>
    <scope>NUCLEOTIDE SEQUENCE [LARGE SCALE GENOMIC DNA]</scope>
    <source>
        <strain evidence="1 2">UAMH 7357</strain>
    </source>
</reference>
<evidence type="ECO:0000313" key="1">
    <source>
        <dbReference type="EMBL" id="PMD27087.1"/>
    </source>
</evidence>
<protein>
    <recommendedName>
        <fullName evidence="3">Tc1-like transposase DDE domain-containing protein</fullName>
    </recommendedName>
</protein>
<dbReference type="EMBL" id="KZ613466">
    <property type="protein sequence ID" value="PMD27087.1"/>
    <property type="molecule type" value="Genomic_DNA"/>
</dbReference>